<dbReference type="PROSITE" id="PS51257">
    <property type="entry name" value="PROKAR_LIPOPROTEIN"/>
    <property type="match status" value="1"/>
</dbReference>
<accession>F9XGE6</accession>
<evidence type="ECO:0000313" key="2">
    <source>
        <dbReference type="EMBL" id="EGP86280.1"/>
    </source>
</evidence>
<feature type="chain" id="PRO_5003395500" evidence="1">
    <location>
        <begin position="25"/>
        <end position="179"/>
    </location>
</feature>
<reference evidence="2 3" key="1">
    <citation type="journal article" date="2011" name="PLoS Genet.">
        <title>Finished genome of the fungal wheat pathogen Mycosphaerella graminicola reveals dispensome structure, chromosome plasticity, and stealth pathogenesis.</title>
        <authorList>
            <person name="Goodwin S.B."/>
            <person name="Ben M'barek S."/>
            <person name="Dhillon B."/>
            <person name="Wittenberg A.H.J."/>
            <person name="Crane C.F."/>
            <person name="Hane J.K."/>
            <person name="Foster A.J."/>
            <person name="Van der Lee T.A.J."/>
            <person name="Grimwood J."/>
            <person name="Aerts A."/>
            <person name="Antoniw J."/>
            <person name="Bailey A."/>
            <person name="Bluhm B."/>
            <person name="Bowler J."/>
            <person name="Bristow J."/>
            <person name="van der Burgt A."/>
            <person name="Canto-Canche B."/>
            <person name="Churchill A.C.L."/>
            <person name="Conde-Ferraez L."/>
            <person name="Cools H.J."/>
            <person name="Coutinho P.M."/>
            <person name="Csukai M."/>
            <person name="Dehal P."/>
            <person name="De Wit P."/>
            <person name="Donzelli B."/>
            <person name="van de Geest H.C."/>
            <person name="van Ham R.C.H.J."/>
            <person name="Hammond-Kosack K.E."/>
            <person name="Henrissat B."/>
            <person name="Kilian A."/>
            <person name="Kobayashi A.K."/>
            <person name="Koopmann E."/>
            <person name="Kourmpetis Y."/>
            <person name="Kuzniar A."/>
            <person name="Lindquist E."/>
            <person name="Lombard V."/>
            <person name="Maliepaard C."/>
            <person name="Martins N."/>
            <person name="Mehrabi R."/>
            <person name="Nap J.P.H."/>
            <person name="Ponomarenko A."/>
            <person name="Rudd J.J."/>
            <person name="Salamov A."/>
            <person name="Schmutz J."/>
            <person name="Schouten H.J."/>
            <person name="Shapiro H."/>
            <person name="Stergiopoulos I."/>
            <person name="Torriani S.F.F."/>
            <person name="Tu H."/>
            <person name="de Vries R.P."/>
            <person name="Waalwijk C."/>
            <person name="Ware S.B."/>
            <person name="Wiebenga A."/>
            <person name="Zwiers L.-H."/>
            <person name="Oliver R.P."/>
            <person name="Grigoriev I.V."/>
            <person name="Kema G.H.J."/>
        </authorList>
    </citation>
    <scope>NUCLEOTIDE SEQUENCE [LARGE SCALE GENOMIC DNA]</scope>
    <source>
        <strain evidence="3">CBS 115943 / IPO323</strain>
    </source>
</reference>
<dbReference type="GeneID" id="13395284"/>
<evidence type="ECO:0000256" key="1">
    <source>
        <dbReference type="SAM" id="SignalP"/>
    </source>
</evidence>
<dbReference type="Proteomes" id="UP000008062">
    <property type="component" value="Chromosome 7"/>
</dbReference>
<evidence type="ECO:0000313" key="3">
    <source>
        <dbReference type="Proteomes" id="UP000008062"/>
    </source>
</evidence>
<gene>
    <name evidence="2" type="ORF">MYCGRDRAFT_110052</name>
</gene>
<dbReference type="KEGG" id="ztr:MYCGRDRAFT_110052"/>
<organism evidence="2 3">
    <name type="scientific">Zymoseptoria tritici (strain CBS 115943 / IPO323)</name>
    <name type="common">Speckled leaf blotch fungus</name>
    <name type="synonym">Septoria tritici</name>
    <dbReference type="NCBI Taxonomy" id="336722"/>
    <lineage>
        <taxon>Eukaryota</taxon>
        <taxon>Fungi</taxon>
        <taxon>Dikarya</taxon>
        <taxon>Ascomycota</taxon>
        <taxon>Pezizomycotina</taxon>
        <taxon>Dothideomycetes</taxon>
        <taxon>Dothideomycetidae</taxon>
        <taxon>Mycosphaerellales</taxon>
        <taxon>Mycosphaerellaceae</taxon>
        <taxon>Zymoseptoria</taxon>
    </lineage>
</organism>
<dbReference type="InParanoid" id="F9XGE6"/>
<dbReference type="HOGENOM" id="CLU_1504628_0_0_1"/>
<name>F9XGE6_ZYMTI</name>
<protein>
    <submittedName>
        <fullName evidence="2">Uncharacterized protein</fullName>
    </submittedName>
</protein>
<sequence length="179" mass="19667">MWSLPKIGLLAPAYVLVFPAYTAGACLDHWHGTDHPAKPFGHAAVKRHEAAMIQKRDIISYIRLALTLRLIAEGFQGACDNHFGLLARGDGSGGLDLTVGPTGNAGANWLDTTIVIDPDSASDDAPRRIGYLTHAQYNDADSVTAHYSADETQHYMEANGYPQNHEFFIEIQYSIEEQR</sequence>
<proteinExistence type="predicted"/>
<dbReference type="EMBL" id="CM001202">
    <property type="protein sequence ID" value="EGP86280.1"/>
    <property type="molecule type" value="Genomic_DNA"/>
</dbReference>
<keyword evidence="1" id="KW-0732">Signal</keyword>
<keyword evidence="3" id="KW-1185">Reference proteome</keyword>
<dbReference type="RefSeq" id="XP_003851304.1">
    <property type="nucleotide sequence ID" value="XM_003851256.1"/>
</dbReference>
<dbReference type="AlphaFoldDB" id="F9XGE6"/>
<feature type="signal peptide" evidence="1">
    <location>
        <begin position="1"/>
        <end position="24"/>
    </location>
</feature>